<evidence type="ECO:0000313" key="3">
    <source>
        <dbReference type="Proteomes" id="UP000198287"/>
    </source>
</evidence>
<comment type="caution">
    <text evidence="2">The sequence shown here is derived from an EMBL/GenBank/DDBJ whole genome shotgun (WGS) entry which is preliminary data.</text>
</comment>
<dbReference type="EMBL" id="LNIX01000003">
    <property type="protein sequence ID" value="OXA56808.1"/>
    <property type="molecule type" value="Genomic_DNA"/>
</dbReference>
<reference evidence="2 3" key="1">
    <citation type="submission" date="2015-12" db="EMBL/GenBank/DDBJ databases">
        <title>The genome of Folsomia candida.</title>
        <authorList>
            <person name="Faddeeva A."/>
            <person name="Derks M.F."/>
            <person name="Anvar Y."/>
            <person name="Smit S."/>
            <person name="Van Straalen N."/>
            <person name="Roelofs D."/>
        </authorList>
    </citation>
    <scope>NUCLEOTIDE SEQUENCE [LARGE SCALE GENOMIC DNA]</scope>
    <source>
        <strain evidence="2 3">VU population</strain>
        <tissue evidence="2">Whole body</tissue>
    </source>
</reference>
<name>A0A226EHU8_FOLCA</name>
<dbReference type="AlphaFoldDB" id="A0A226EHU8"/>
<dbReference type="STRING" id="158441.A0A226EHU8"/>
<feature type="region of interest" description="Disordered" evidence="1">
    <location>
        <begin position="171"/>
        <end position="203"/>
    </location>
</feature>
<proteinExistence type="predicted"/>
<feature type="region of interest" description="Disordered" evidence="1">
    <location>
        <begin position="1"/>
        <end position="140"/>
    </location>
</feature>
<evidence type="ECO:0000256" key="1">
    <source>
        <dbReference type="SAM" id="MobiDB-lite"/>
    </source>
</evidence>
<dbReference type="Proteomes" id="UP000198287">
    <property type="component" value="Unassembled WGS sequence"/>
</dbReference>
<keyword evidence="3" id="KW-1185">Reference proteome</keyword>
<dbReference type="OrthoDB" id="5831905at2759"/>
<keyword evidence="2" id="KW-0812">Transmembrane</keyword>
<feature type="compositionally biased region" description="Basic residues" evidence="1">
    <location>
        <begin position="171"/>
        <end position="181"/>
    </location>
</feature>
<gene>
    <name evidence="2" type="ORF">Fcan01_08494</name>
</gene>
<protein>
    <submittedName>
        <fullName evidence="2">Transmembrane channel-like protein 3</fullName>
    </submittedName>
</protein>
<organism evidence="2 3">
    <name type="scientific">Folsomia candida</name>
    <name type="common">Springtail</name>
    <dbReference type="NCBI Taxonomy" id="158441"/>
    <lineage>
        <taxon>Eukaryota</taxon>
        <taxon>Metazoa</taxon>
        <taxon>Ecdysozoa</taxon>
        <taxon>Arthropoda</taxon>
        <taxon>Hexapoda</taxon>
        <taxon>Collembola</taxon>
        <taxon>Entomobryomorpha</taxon>
        <taxon>Isotomoidea</taxon>
        <taxon>Isotomidae</taxon>
        <taxon>Proisotominae</taxon>
        <taxon>Folsomia</taxon>
    </lineage>
</organism>
<evidence type="ECO:0000313" key="2">
    <source>
        <dbReference type="EMBL" id="OXA56808.1"/>
    </source>
</evidence>
<feature type="compositionally biased region" description="Low complexity" evidence="1">
    <location>
        <begin position="94"/>
        <end position="103"/>
    </location>
</feature>
<keyword evidence="2" id="KW-0472">Membrane</keyword>
<feature type="compositionally biased region" description="Low complexity" evidence="1">
    <location>
        <begin position="46"/>
        <end position="60"/>
    </location>
</feature>
<sequence length="247" mass="26175">MEKEATAEAGVSGGGGGGVVSTSGSPRTKNAPGILRVDAPKSSRIVVQSPGEPSSPQPSVDRLSVSFAPEYERERSSWSDTDYGDPHHLPPSSPGDLPSDVSVKVNVLNMNEGGAMVGGGGGSPSPVMPPGQGQSSPLNPGNRLSVVAVVSDEDDDYSASMTAILQRRTSMRKVKGGKRRTSSPFDSDRRRSSVFTTSSGDTAISMDGEAATQEQIFENIRLHKELLDHVKQQPWEMRRKFKLVGGL</sequence>
<accession>A0A226EHU8</accession>